<feature type="compositionally biased region" description="Basic and acidic residues" evidence="2">
    <location>
        <begin position="124"/>
        <end position="137"/>
    </location>
</feature>
<feature type="compositionally biased region" description="Acidic residues" evidence="2">
    <location>
        <begin position="138"/>
        <end position="150"/>
    </location>
</feature>
<feature type="region of interest" description="Disordered" evidence="2">
    <location>
        <begin position="124"/>
        <end position="171"/>
    </location>
</feature>
<feature type="coiled-coil region" evidence="1">
    <location>
        <begin position="68"/>
        <end position="99"/>
    </location>
</feature>
<evidence type="ECO:0000256" key="1">
    <source>
        <dbReference type="SAM" id="Coils"/>
    </source>
</evidence>
<evidence type="ECO:0000259" key="3">
    <source>
        <dbReference type="Pfam" id="PF10180"/>
    </source>
</evidence>
<keyword evidence="1" id="KW-0175">Coiled coil</keyword>
<protein>
    <recommendedName>
        <fullName evidence="3">WKF domain-containing protein</fullName>
    </recommendedName>
</protein>
<accession>A0A9P6MDZ3</accession>
<dbReference type="PANTHER" id="PTHR22306:SF2">
    <property type="entry name" value="CHROMOSOME 7 OPEN READING FRAME 50"/>
    <property type="match status" value="1"/>
</dbReference>
<sequence>MSDSGAKRAKVLKPVKGNIGPAATVTTTTTILAVATGPKAGTISTDDALINIPPVKKKKERHVKTDADIAAKLERKRLRKEAEQVKQEARLAKKGLATQKAVIQNKTPKWKQFLKNTTGADNSEQLKDTSFKVKGDADSSEDDDSSDSDSDNDKEKKSKISKTTGKRKADDRSETSLAYLVEWKRSRTTWRFQKLRQNWLLNHIYDDKLIPNSHWDVFLEYIHDMKGGARTAVVQDAKKIVEAPEPEEGEEEASKEKAEDENEDQEMKDSGAEGAEEKIAEEAVKQAAKVKASRALDVLRVLA</sequence>
<comment type="caution">
    <text evidence="4">The sequence shown here is derived from an EMBL/GenBank/DDBJ whole genome shotgun (WGS) entry which is preliminary data.</text>
</comment>
<dbReference type="Pfam" id="PF10180">
    <property type="entry name" value="WKF"/>
    <property type="match status" value="1"/>
</dbReference>
<evidence type="ECO:0000256" key="2">
    <source>
        <dbReference type="SAM" id="MobiDB-lite"/>
    </source>
</evidence>
<dbReference type="EMBL" id="JAAAHW010001649">
    <property type="protein sequence ID" value="KAF9994143.1"/>
    <property type="molecule type" value="Genomic_DNA"/>
</dbReference>
<feature type="compositionally biased region" description="Basic and acidic residues" evidence="2">
    <location>
        <begin position="265"/>
        <end position="278"/>
    </location>
</feature>
<organism evidence="4 5">
    <name type="scientific">Modicella reniformis</name>
    <dbReference type="NCBI Taxonomy" id="1440133"/>
    <lineage>
        <taxon>Eukaryota</taxon>
        <taxon>Fungi</taxon>
        <taxon>Fungi incertae sedis</taxon>
        <taxon>Mucoromycota</taxon>
        <taxon>Mortierellomycotina</taxon>
        <taxon>Mortierellomycetes</taxon>
        <taxon>Mortierellales</taxon>
        <taxon>Mortierellaceae</taxon>
        <taxon>Modicella</taxon>
    </lineage>
</organism>
<gene>
    <name evidence="4" type="ORF">BGZ65_010254</name>
</gene>
<dbReference type="PANTHER" id="PTHR22306">
    <property type="entry name" value="CHROMOSOME 7 OPEN READING FRAME 50"/>
    <property type="match status" value="1"/>
</dbReference>
<keyword evidence="5" id="KW-1185">Reference proteome</keyword>
<proteinExistence type="predicted"/>
<feature type="domain" description="WKF" evidence="3">
    <location>
        <begin position="178"/>
        <end position="240"/>
    </location>
</feature>
<evidence type="ECO:0000313" key="5">
    <source>
        <dbReference type="Proteomes" id="UP000749646"/>
    </source>
</evidence>
<dbReference type="AlphaFoldDB" id="A0A9P6MDZ3"/>
<reference evidence="4" key="1">
    <citation type="journal article" date="2020" name="Fungal Divers.">
        <title>Resolving the Mortierellaceae phylogeny through synthesis of multi-gene phylogenetics and phylogenomics.</title>
        <authorList>
            <person name="Vandepol N."/>
            <person name="Liber J."/>
            <person name="Desiro A."/>
            <person name="Na H."/>
            <person name="Kennedy M."/>
            <person name="Barry K."/>
            <person name="Grigoriev I.V."/>
            <person name="Miller A.N."/>
            <person name="O'Donnell K."/>
            <person name="Stajich J.E."/>
            <person name="Bonito G."/>
        </authorList>
    </citation>
    <scope>NUCLEOTIDE SEQUENCE</scope>
    <source>
        <strain evidence="4">MES-2147</strain>
    </source>
</reference>
<name>A0A9P6MDZ3_9FUNG</name>
<feature type="region of interest" description="Disordered" evidence="2">
    <location>
        <begin position="242"/>
        <end position="278"/>
    </location>
</feature>
<feature type="non-terminal residue" evidence="4">
    <location>
        <position position="1"/>
    </location>
</feature>
<dbReference type="InterPro" id="IPR019327">
    <property type="entry name" value="WKF"/>
</dbReference>
<evidence type="ECO:0000313" key="4">
    <source>
        <dbReference type="EMBL" id="KAF9994143.1"/>
    </source>
</evidence>
<dbReference type="OrthoDB" id="10261563at2759"/>
<dbReference type="Proteomes" id="UP000749646">
    <property type="component" value="Unassembled WGS sequence"/>
</dbReference>